<proteinExistence type="predicted"/>
<gene>
    <name evidence="3" type="ORF">FB567DRAFT_161335</name>
</gene>
<protein>
    <submittedName>
        <fullName evidence="3">Uncharacterized protein</fullName>
    </submittedName>
</protein>
<keyword evidence="2" id="KW-0812">Transmembrane</keyword>
<reference evidence="3" key="1">
    <citation type="journal article" date="2021" name="Nat. Commun.">
        <title>Genetic determinants of endophytism in the Arabidopsis root mycobiome.</title>
        <authorList>
            <person name="Mesny F."/>
            <person name="Miyauchi S."/>
            <person name="Thiergart T."/>
            <person name="Pickel B."/>
            <person name="Atanasova L."/>
            <person name="Karlsson M."/>
            <person name="Huettel B."/>
            <person name="Barry K.W."/>
            <person name="Haridas S."/>
            <person name="Chen C."/>
            <person name="Bauer D."/>
            <person name="Andreopoulos W."/>
            <person name="Pangilinan J."/>
            <person name="LaButti K."/>
            <person name="Riley R."/>
            <person name="Lipzen A."/>
            <person name="Clum A."/>
            <person name="Drula E."/>
            <person name="Henrissat B."/>
            <person name="Kohler A."/>
            <person name="Grigoriev I.V."/>
            <person name="Martin F.M."/>
            <person name="Hacquard S."/>
        </authorList>
    </citation>
    <scope>NUCLEOTIDE SEQUENCE</scope>
    <source>
        <strain evidence="3">MPI-SDFR-AT-0120</strain>
    </source>
</reference>
<dbReference type="EMBL" id="JAGMVJ010000002">
    <property type="protein sequence ID" value="KAH7093017.1"/>
    <property type="molecule type" value="Genomic_DNA"/>
</dbReference>
<evidence type="ECO:0000313" key="3">
    <source>
        <dbReference type="EMBL" id="KAH7093017.1"/>
    </source>
</evidence>
<name>A0A8K0W2R6_9PLEO</name>
<feature type="compositionally biased region" description="Polar residues" evidence="1">
    <location>
        <begin position="57"/>
        <end position="72"/>
    </location>
</feature>
<evidence type="ECO:0000313" key="4">
    <source>
        <dbReference type="Proteomes" id="UP000813461"/>
    </source>
</evidence>
<keyword evidence="2" id="KW-1133">Transmembrane helix</keyword>
<evidence type="ECO:0000256" key="1">
    <source>
        <dbReference type="SAM" id="MobiDB-lite"/>
    </source>
</evidence>
<organism evidence="3 4">
    <name type="scientific">Paraphoma chrysanthemicola</name>
    <dbReference type="NCBI Taxonomy" id="798071"/>
    <lineage>
        <taxon>Eukaryota</taxon>
        <taxon>Fungi</taxon>
        <taxon>Dikarya</taxon>
        <taxon>Ascomycota</taxon>
        <taxon>Pezizomycotina</taxon>
        <taxon>Dothideomycetes</taxon>
        <taxon>Pleosporomycetidae</taxon>
        <taxon>Pleosporales</taxon>
        <taxon>Pleosporineae</taxon>
        <taxon>Phaeosphaeriaceae</taxon>
        <taxon>Paraphoma</taxon>
    </lineage>
</organism>
<feature type="transmembrane region" description="Helical" evidence="2">
    <location>
        <begin position="94"/>
        <end position="115"/>
    </location>
</feature>
<dbReference type="Proteomes" id="UP000813461">
    <property type="component" value="Unassembled WGS sequence"/>
</dbReference>
<dbReference type="AlphaFoldDB" id="A0A8K0W2R6"/>
<keyword evidence="4" id="KW-1185">Reference proteome</keyword>
<keyword evidence="2" id="KW-0472">Membrane</keyword>
<dbReference type="OrthoDB" id="10392316at2759"/>
<comment type="caution">
    <text evidence="3">The sequence shown here is derived from an EMBL/GenBank/DDBJ whole genome shotgun (WGS) entry which is preliminary data.</text>
</comment>
<evidence type="ECO:0000256" key="2">
    <source>
        <dbReference type="SAM" id="Phobius"/>
    </source>
</evidence>
<feature type="region of interest" description="Disordered" evidence="1">
    <location>
        <begin position="34"/>
        <end position="72"/>
    </location>
</feature>
<sequence>MTATTSTAIACATTTMPSRRISWKDEIDAQNVPVPFSDENANANPVSENPFSGIHHASTSPQPNHPSKISSISDIEAQDSTALRRLRKARLRDYLAIFCMFLVWFLFVLGAYMLMETVFPGSLCPIRRVRMDLGRTVERVDMLKTQVGELYRYVGSLKMGDVVGLSWGNETMGAVEANANQTVDM</sequence>
<feature type="compositionally biased region" description="Polar residues" evidence="1">
    <location>
        <begin position="39"/>
        <end position="50"/>
    </location>
</feature>
<accession>A0A8K0W2R6</accession>